<keyword evidence="6 10" id="KW-0418">Kinase</keyword>
<comment type="pathway">
    <text evidence="1">Carbohydrate acid metabolism.</text>
</comment>
<evidence type="ECO:0000256" key="1">
    <source>
        <dbReference type="ARBA" id="ARBA00004761"/>
    </source>
</evidence>
<dbReference type="CDD" id="cd02021">
    <property type="entry name" value="GntK"/>
    <property type="match status" value="1"/>
</dbReference>
<evidence type="ECO:0000256" key="10">
    <source>
        <dbReference type="RuleBase" id="RU363066"/>
    </source>
</evidence>
<evidence type="ECO:0000313" key="12">
    <source>
        <dbReference type="Proteomes" id="UP000198864"/>
    </source>
</evidence>
<evidence type="ECO:0000313" key="11">
    <source>
        <dbReference type="EMBL" id="SCE96134.1"/>
    </source>
</evidence>
<dbReference type="FunFam" id="3.40.50.300:FF:000522">
    <property type="entry name" value="Gluconokinase"/>
    <property type="match status" value="1"/>
</dbReference>
<evidence type="ECO:0000256" key="9">
    <source>
        <dbReference type="ARBA" id="ARBA00048090"/>
    </source>
</evidence>
<evidence type="ECO:0000256" key="7">
    <source>
        <dbReference type="ARBA" id="ARBA00022840"/>
    </source>
</evidence>
<dbReference type="GO" id="GO:0019521">
    <property type="term" value="P:D-gluconate metabolic process"/>
    <property type="evidence" value="ECO:0007669"/>
    <property type="project" value="UniProtKB-KW"/>
</dbReference>
<dbReference type="SUPFAM" id="SSF52540">
    <property type="entry name" value="P-loop containing nucleoside triphosphate hydrolases"/>
    <property type="match status" value="1"/>
</dbReference>
<proteinExistence type="inferred from homology"/>
<dbReference type="STRING" id="285676.GA0070561_2750"/>
<evidence type="ECO:0000256" key="5">
    <source>
        <dbReference type="ARBA" id="ARBA00022741"/>
    </source>
</evidence>
<dbReference type="EC" id="2.7.1.12" evidence="3 10"/>
<dbReference type="NCBIfam" id="TIGR01313">
    <property type="entry name" value="therm_gnt_kin"/>
    <property type="match status" value="1"/>
</dbReference>
<dbReference type="GO" id="GO:0046316">
    <property type="term" value="F:gluconokinase activity"/>
    <property type="evidence" value="ECO:0007669"/>
    <property type="project" value="UniProtKB-EC"/>
</dbReference>
<comment type="similarity">
    <text evidence="2 10">Belongs to the gluconokinase GntK/GntV family.</text>
</comment>
<reference evidence="11 12" key="1">
    <citation type="submission" date="2016-06" db="EMBL/GenBank/DDBJ databases">
        <authorList>
            <person name="Kjaerup R.B."/>
            <person name="Dalgaard T.S."/>
            <person name="Juul-Madsen H.R."/>
        </authorList>
    </citation>
    <scope>NUCLEOTIDE SEQUENCE [LARGE SCALE GENOMIC DNA]</scope>
    <source>
        <strain evidence="11 12">DSM 44871</strain>
    </source>
</reference>
<dbReference type="PANTHER" id="PTHR43442:SF3">
    <property type="entry name" value="GLUCONOKINASE-RELATED"/>
    <property type="match status" value="1"/>
</dbReference>
<keyword evidence="5 10" id="KW-0547">Nucleotide-binding</keyword>
<sequence length="197" mass="20973">MTGERRGARPTRHVVVMGVSGAGKTTVARGIGAATGLTFAEADEFHSPQNVARMRSGVPLDDTTRWPWLRDIAGWIADRGAEGRSTVLACSALKRSYRDVLRQGPLRVDFVHLDGPAEVIRARLARREGHYMPASLLESQLATLEPAEPDESVLVLDVSLPPEALVAAAVKGLGLPASVPVGEHRDRASNPASGMLG</sequence>
<gene>
    <name evidence="11" type="ORF">GA0070561_2750</name>
</gene>
<evidence type="ECO:0000256" key="6">
    <source>
        <dbReference type="ARBA" id="ARBA00022777"/>
    </source>
</evidence>
<evidence type="ECO:0000256" key="2">
    <source>
        <dbReference type="ARBA" id="ARBA00008420"/>
    </source>
</evidence>
<dbReference type="InterPro" id="IPR027417">
    <property type="entry name" value="P-loop_NTPase"/>
</dbReference>
<dbReference type="AlphaFoldDB" id="A0A1C4WIZ7"/>
<keyword evidence="4 10" id="KW-0808">Transferase</keyword>
<protein>
    <recommendedName>
        <fullName evidence="3 10">Gluconokinase</fullName>
        <ecNumber evidence="3 10">2.7.1.12</ecNumber>
    </recommendedName>
</protein>
<dbReference type="Gene3D" id="3.40.50.300">
    <property type="entry name" value="P-loop containing nucleotide triphosphate hydrolases"/>
    <property type="match status" value="1"/>
</dbReference>
<accession>A0A1C4WIZ7</accession>
<evidence type="ECO:0000256" key="3">
    <source>
        <dbReference type="ARBA" id="ARBA00012054"/>
    </source>
</evidence>
<dbReference type="RefSeq" id="WP_091399630.1">
    <property type="nucleotide sequence ID" value="NZ_FMCR01000002.1"/>
</dbReference>
<comment type="catalytic activity">
    <reaction evidence="9 10">
        <text>D-gluconate + ATP = 6-phospho-D-gluconate + ADP + H(+)</text>
        <dbReference type="Rhea" id="RHEA:19433"/>
        <dbReference type="ChEBI" id="CHEBI:15378"/>
        <dbReference type="ChEBI" id="CHEBI:18391"/>
        <dbReference type="ChEBI" id="CHEBI:30616"/>
        <dbReference type="ChEBI" id="CHEBI:58759"/>
        <dbReference type="ChEBI" id="CHEBI:456216"/>
        <dbReference type="EC" id="2.7.1.12"/>
    </reaction>
</comment>
<dbReference type="PANTHER" id="PTHR43442">
    <property type="entry name" value="GLUCONOKINASE-RELATED"/>
    <property type="match status" value="1"/>
</dbReference>
<dbReference type="Proteomes" id="UP000198864">
    <property type="component" value="Unassembled WGS sequence"/>
</dbReference>
<dbReference type="InterPro" id="IPR006001">
    <property type="entry name" value="Therm_gnt_kin"/>
</dbReference>
<name>A0A1C4WIZ7_9ACTN</name>
<organism evidence="11 12">
    <name type="scientific">Micromonospora saelicesensis</name>
    <dbReference type="NCBI Taxonomy" id="285676"/>
    <lineage>
        <taxon>Bacteria</taxon>
        <taxon>Bacillati</taxon>
        <taxon>Actinomycetota</taxon>
        <taxon>Actinomycetes</taxon>
        <taxon>Micromonosporales</taxon>
        <taxon>Micromonosporaceae</taxon>
        <taxon>Micromonospora</taxon>
    </lineage>
</organism>
<evidence type="ECO:0000256" key="4">
    <source>
        <dbReference type="ARBA" id="ARBA00022679"/>
    </source>
</evidence>
<evidence type="ECO:0000256" key="8">
    <source>
        <dbReference type="ARBA" id="ARBA00023064"/>
    </source>
</evidence>
<dbReference type="EMBL" id="FMCR01000002">
    <property type="protein sequence ID" value="SCE96134.1"/>
    <property type="molecule type" value="Genomic_DNA"/>
</dbReference>
<keyword evidence="8" id="KW-0311">Gluconate utilization</keyword>
<keyword evidence="7 10" id="KW-0067">ATP-binding</keyword>
<dbReference type="Pfam" id="PF13671">
    <property type="entry name" value="AAA_33"/>
    <property type="match status" value="1"/>
</dbReference>
<dbReference type="GO" id="GO:0005737">
    <property type="term" value="C:cytoplasm"/>
    <property type="evidence" value="ECO:0007669"/>
    <property type="project" value="TreeGrafter"/>
</dbReference>
<dbReference type="GO" id="GO:0005524">
    <property type="term" value="F:ATP binding"/>
    <property type="evidence" value="ECO:0007669"/>
    <property type="project" value="UniProtKB-KW"/>
</dbReference>